<dbReference type="Proteomes" id="UP001160130">
    <property type="component" value="Unassembled WGS sequence"/>
</dbReference>
<feature type="region of interest" description="Disordered" evidence="1">
    <location>
        <begin position="126"/>
        <end position="155"/>
    </location>
</feature>
<reference evidence="2 3" key="1">
    <citation type="submission" date="2023-04" db="EMBL/GenBank/DDBJ databases">
        <title>Forest soil microbial communities from Buena Vista Peninsula, Colon Province, Panama.</title>
        <authorList>
            <person name="Bouskill N."/>
        </authorList>
    </citation>
    <scope>NUCLEOTIDE SEQUENCE [LARGE SCALE GENOMIC DNA]</scope>
    <source>
        <strain evidence="2 3">AC80</strain>
    </source>
</reference>
<proteinExistence type="predicted"/>
<evidence type="ECO:0000313" key="3">
    <source>
        <dbReference type="Proteomes" id="UP001160130"/>
    </source>
</evidence>
<gene>
    <name evidence="2" type="ORF">M2272_005911</name>
</gene>
<accession>A0ABT6L8F9</accession>
<keyword evidence="3" id="KW-1185">Reference proteome</keyword>
<evidence type="ECO:0000313" key="2">
    <source>
        <dbReference type="EMBL" id="MDH6199243.1"/>
    </source>
</evidence>
<feature type="region of interest" description="Disordered" evidence="1">
    <location>
        <begin position="192"/>
        <end position="219"/>
    </location>
</feature>
<name>A0ABT6L8F9_9MYCO</name>
<comment type="caution">
    <text evidence="2">The sequence shown here is derived from an EMBL/GenBank/DDBJ whole genome shotgun (WGS) entry which is preliminary data.</text>
</comment>
<evidence type="ECO:0000256" key="1">
    <source>
        <dbReference type="SAM" id="MobiDB-lite"/>
    </source>
</evidence>
<sequence length="271" mass="29659">MSLFENLSDIAAEIRSGMGTVLITIGSRWEAQPRARVDEVGPQWLTEFEEQRDSLEPREVCAFHGEWCAGEESWCTRQCSKCDEAVYWHRDVEAWFHCVSVLDRRPCPYGDGPVVEHSSAAVIAAADPSPNNPRMGDEGSGGDSDILPSPPPEQPISGRNDLVKCSYCPINDGVTCYLDCGEARRIYDQRRTPEPTAGAGESPGGVSADQPSLGEPRPDSKLLSIAATAVEAMTVTNFNGDKTPKWAVRLVAELRDRASQFKVFEREAAGE</sequence>
<protein>
    <submittedName>
        <fullName evidence="2">Uncharacterized protein</fullName>
    </submittedName>
</protein>
<dbReference type="EMBL" id="JARXVE010000016">
    <property type="protein sequence ID" value="MDH6199243.1"/>
    <property type="molecule type" value="Genomic_DNA"/>
</dbReference>
<organism evidence="2 3">
    <name type="scientific">Mycolicibacterium frederiksbergense</name>
    <dbReference type="NCBI Taxonomy" id="117567"/>
    <lineage>
        <taxon>Bacteria</taxon>
        <taxon>Bacillati</taxon>
        <taxon>Actinomycetota</taxon>
        <taxon>Actinomycetes</taxon>
        <taxon>Mycobacteriales</taxon>
        <taxon>Mycobacteriaceae</taxon>
        <taxon>Mycolicibacterium</taxon>
    </lineage>
</organism>